<evidence type="ECO:0000313" key="2">
    <source>
        <dbReference type="Proteomes" id="UP001432251"/>
    </source>
</evidence>
<dbReference type="Proteomes" id="UP001432251">
    <property type="component" value="Chromosome"/>
</dbReference>
<accession>A0ACD5AF34</accession>
<gene>
    <name evidence="1" type="ORF">V2W30_22490</name>
</gene>
<dbReference type="EMBL" id="CP146022">
    <property type="protein sequence ID" value="WWQ65817.1"/>
    <property type="molecule type" value="Genomic_DNA"/>
</dbReference>
<protein>
    <submittedName>
        <fullName evidence="1">Helix-turn-helix transcriptional regulator</fullName>
    </submittedName>
</protein>
<sequence>MDRDWVRLGNAFRTDRERQSLKQKDVAAALGAALTSIQDIERGHKYTKPTRTIRAYATLLGWSPDSVDSVLAGGDVSRAAAAPAPADERPADTDIDGRRLPLRIVHELGDEGELLDTAVLKVGDKGRAIIVVKGDPGVTADELIEELRAWQRSRARLESGDDTGTSESSGGS</sequence>
<evidence type="ECO:0000313" key="1">
    <source>
        <dbReference type="EMBL" id="WWQ65817.1"/>
    </source>
</evidence>
<reference evidence="1" key="1">
    <citation type="journal article" date="2025" name="Int. J. Syst. Evol. Microbiol.">
        <title>Streptomyces citrinus sp. nov., with yellow diffusible pigment.</title>
        <authorList>
            <person name="He Y."/>
            <person name="Yang E."/>
            <person name="Xu J."/>
            <person name="Sun Y."/>
            <person name="Sun L."/>
        </authorList>
    </citation>
    <scope>NUCLEOTIDE SEQUENCE</scope>
    <source>
        <strain evidence="1">Q6</strain>
    </source>
</reference>
<proteinExistence type="predicted"/>
<keyword evidence="2" id="KW-1185">Reference proteome</keyword>
<organism evidence="1 2">
    <name type="scientific">Streptomyces citrinus</name>
    <dbReference type="NCBI Taxonomy" id="3118173"/>
    <lineage>
        <taxon>Bacteria</taxon>
        <taxon>Bacillati</taxon>
        <taxon>Actinomycetota</taxon>
        <taxon>Actinomycetes</taxon>
        <taxon>Kitasatosporales</taxon>
        <taxon>Streptomycetaceae</taxon>
        <taxon>Streptomyces</taxon>
    </lineage>
</organism>
<name>A0ACD5AF34_9ACTN</name>